<dbReference type="Gene3D" id="1.20.910.10">
    <property type="entry name" value="Heme oxygenase-like"/>
    <property type="match status" value="1"/>
</dbReference>
<reference evidence="2 3" key="1">
    <citation type="journal article" date="2024" name="J Genomics">
        <title>Draft genome sequencing and assembly of Favolaschia claudopus CIRM-BRFM 2984 isolated from oak limbs.</title>
        <authorList>
            <person name="Navarro D."/>
            <person name="Drula E."/>
            <person name="Chaduli D."/>
            <person name="Cazenave R."/>
            <person name="Ahrendt S."/>
            <person name="Wang J."/>
            <person name="Lipzen A."/>
            <person name="Daum C."/>
            <person name="Barry K."/>
            <person name="Grigoriev I.V."/>
            <person name="Favel A."/>
            <person name="Rosso M.N."/>
            <person name="Martin F."/>
        </authorList>
    </citation>
    <scope>NUCLEOTIDE SEQUENCE [LARGE SCALE GENOMIC DNA]</scope>
    <source>
        <strain evidence="2 3">CIRM-BRFM 2984</strain>
    </source>
</reference>
<gene>
    <name evidence="2" type="ORF">R3P38DRAFT_3256587</name>
</gene>
<evidence type="ECO:0000313" key="2">
    <source>
        <dbReference type="EMBL" id="KAK7050653.1"/>
    </source>
</evidence>
<proteinExistence type="predicted"/>
<dbReference type="EMBL" id="JAWWNJ010000008">
    <property type="protein sequence ID" value="KAK7050653.1"/>
    <property type="molecule type" value="Genomic_DNA"/>
</dbReference>
<accession>A0AAW0DGI1</accession>
<organism evidence="2 3">
    <name type="scientific">Favolaschia claudopus</name>
    <dbReference type="NCBI Taxonomy" id="2862362"/>
    <lineage>
        <taxon>Eukaryota</taxon>
        <taxon>Fungi</taxon>
        <taxon>Dikarya</taxon>
        <taxon>Basidiomycota</taxon>
        <taxon>Agaricomycotina</taxon>
        <taxon>Agaricomycetes</taxon>
        <taxon>Agaricomycetidae</taxon>
        <taxon>Agaricales</taxon>
        <taxon>Marasmiineae</taxon>
        <taxon>Mycenaceae</taxon>
        <taxon>Favolaschia</taxon>
    </lineage>
</organism>
<name>A0AAW0DGI1_9AGAR</name>
<feature type="region of interest" description="Disordered" evidence="1">
    <location>
        <begin position="28"/>
        <end position="60"/>
    </location>
</feature>
<keyword evidence="3" id="KW-1185">Reference proteome</keyword>
<comment type="caution">
    <text evidence="2">The sequence shown here is derived from an EMBL/GenBank/DDBJ whole genome shotgun (WGS) entry which is preliminary data.</text>
</comment>
<dbReference type="Proteomes" id="UP001362999">
    <property type="component" value="Unassembled WGS sequence"/>
</dbReference>
<dbReference type="AlphaFoldDB" id="A0AAW0DGI1"/>
<protein>
    <submittedName>
        <fullName evidence="2">Uncharacterized protein</fullName>
    </submittedName>
</protein>
<sequence length="202" mass="21357">MTHPNSNDLLVSVADAALTAAEVDAAKPNSSLIFREEWRPTPRTRSSPNQPRRPPISENRSFAAILKSQAAEVAGGISRVISPGPEQHRPAVQPLVRSTSAPISGPPPAAPDSASHPSIRGSASSVSESAATSPSAPPASATVSPSPQARPNLEEGAVGEILRENREDYEEVINHAFPRAMGDGTASLDGFRYYMLVDRLYS</sequence>
<dbReference type="SUPFAM" id="SSF48613">
    <property type="entry name" value="Heme oxygenase-like"/>
    <property type="match status" value="1"/>
</dbReference>
<evidence type="ECO:0000313" key="3">
    <source>
        <dbReference type="Proteomes" id="UP001362999"/>
    </source>
</evidence>
<feature type="region of interest" description="Disordered" evidence="1">
    <location>
        <begin position="77"/>
        <end position="159"/>
    </location>
</feature>
<dbReference type="InterPro" id="IPR016084">
    <property type="entry name" value="Haem_Oase-like_multi-hlx"/>
</dbReference>
<evidence type="ECO:0000256" key="1">
    <source>
        <dbReference type="SAM" id="MobiDB-lite"/>
    </source>
</evidence>
<feature type="compositionally biased region" description="Low complexity" evidence="1">
    <location>
        <begin position="111"/>
        <end position="147"/>
    </location>
</feature>